<sequence length="61" mass="7233">MGKIKKFLQEVVTEMRKTSWPKSKELTKYTVVVVTTVIFFALFFLLVDLGVSELFRWYLNI</sequence>
<evidence type="ECO:0000313" key="11">
    <source>
        <dbReference type="Proteomes" id="UP000291151"/>
    </source>
</evidence>
<keyword evidence="8 9" id="KW-0472">Membrane</keyword>
<dbReference type="GO" id="GO:0009306">
    <property type="term" value="P:protein secretion"/>
    <property type="evidence" value="ECO:0007669"/>
    <property type="project" value="UniProtKB-UniRule"/>
</dbReference>
<dbReference type="Pfam" id="PF00584">
    <property type="entry name" value="SecE"/>
    <property type="match status" value="1"/>
</dbReference>
<dbReference type="PANTHER" id="PTHR33910:SF1">
    <property type="entry name" value="PROTEIN TRANSLOCASE SUBUNIT SECE"/>
    <property type="match status" value="1"/>
</dbReference>
<evidence type="ECO:0000256" key="9">
    <source>
        <dbReference type="HAMAP-Rule" id="MF_00422"/>
    </source>
</evidence>
<dbReference type="HAMAP" id="MF_00422">
    <property type="entry name" value="SecE"/>
    <property type="match status" value="1"/>
</dbReference>
<keyword evidence="3 9" id="KW-1003">Cell membrane</keyword>
<keyword evidence="4 9" id="KW-0812">Transmembrane</keyword>
<reference evidence="10 11" key="1">
    <citation type="submission" date="2019-02" db="EMBL/GenBank/DDBJ databases">
        <title>Ureibacillus thermophilus.</title>
        <authorList>
            <person name="Sunny J.S."/>
            <person name="Natarajan A."/>
            <person name="Saleena L.M."/>
        </authorList>
    </citation>
    <scope>NUCLEOTIDE SEQUENCE [LARGE SCALE GENOMIC DNA]</scope>
    <source>
        <strain evidence="10 11">LM102</strain>
    </source>
</reference>
<dbReference type="InterPro" id="IPR005807">
    <property type="entry name" value="SecE_bac"/>
</dbReference>
<dbReference type="NCBIfam" id="TIGR00964">
    <property type="entry name" value="secE_bact"/>
    <property type="match status" value="1"/>
</dbReference>
<dbReference type="GO" id="GO:0065002">
    <property type="term" value="P:intracellular protein transmembrane transport"/>
    <property type="evidence" value="ECO:0007669"/>
    <property type="project" value="UniProtKB-UniRule"/>
</dbReference>
<evidence type="ECO:0000313" key="10">
    <source>
        <dbReference type="EMBL" id="QBK24911.1"/>
    </source>
</evidence>
<evidence type="ECO:0000256" key="8">
    <source>
        <dbReference type="ARBA" id="ARBA00023136"/>
    </source>
</evidence>
<dbReference type="EMBL" id="CP036528">
    <property type="protein sequence ID" value="QBK24911.1"/>
    <property type="molecule type" value="Genomic_DNA"/>
</dbReference>
<comment type="subcellular location">
    <subcellularLocation>
        <location evidence="9">Cell membrane</location>
        <topology evidence="9">Single-pass membrane protein</topology>
    </subcellularLocation>
    <subcellularLocation>
        <location evidence="1">Membrane</location>
    </subcellularLocation>
</comment>
<evidence type="ECO:0000256" key="2">
    <source>
        <dbReference type="ARBA" id="ARBA00022448"/>
    </source>
</evidence>
<dbReference type="GO" id="GO:0006605">
    <property type="term" value="P:protein targeting"/>
    <property type="evidence" value="ECO:0007669"/>
    <property type="project" value="UniProtKB-UniRule"/>
</dbReference>
<accession>A0A4P6US47</accession>
<organism evidence="10 11">
    <name type="scientific">Ureibacillus thermophilus</name>
    <dbReference type="NCBI Taxonomy" id="367743"/>
    <lineage>
        <taxon>Bacteria</taxon>
        <taxon>Bacillati</taxon>
        <taxon>Bacillota</taxon>
        <taxon>Bacilli</taxon>
        <taxon>Bacillales</taxon>
        <taxon>Caryophanaceae</taxon>
        <taxon>Ureibacillus</taxon>
    </lineage>
</organism>
<gene>
    <name evidence="9 10" type="primary">secE</name>
    <name evidence="10" type="ORF">DKZ56_02950</name>
</gene>
<dbReference type="KEGG" id="uth:DKZ56_02950"/>
<evidence type="ECO:0000256" key="4">
    <source>
        <dbReference type="ARBA" id="ARBA00022692"/>
    </source>
</evidence>
<name>A0A4P6US47_9BACL</name>
<comment type="similarity">
    <text evidence="9">Belongs to the SecE/SEC61-gamma family.</text>
</comment>
<keyword evidence="6 9" id="KW-1133">Transmembrane helix</keyword>
<evidence type="ECO:0000256" key="5">
    <source>
        <dbReference type="ARBA" id="ARBA00022927"/>
    </source>
</evidence>
<proteinExistence type="inferred from homology"/>
<dbReference type="AlphaFoldDB" id="A0A4P6US47"/>
<dbReference type="GO" id="GO:0008320">
    <property type="term" value="F:protein transmembrane transporter activity"/>
    <property type="evidence" value="ECO:0007669"/>
    <property type="project" value="UniProtKB-UniRule"/>
</dbReference>
<keyword evidence="11" id="KW-1185">Reference proteome</keyword>
<comment type="subunit">
    <text evidence="9">Component of the Sec protein translocase complex. Heterotrimer consisting of SecY, SecE and SecG subunits. The heterotrimers can form oligomers, although 1 heterotrimer is thought to be able to translocate proteins. Interacts with the ribosome. Interacts with SecDF, and other proteins may be involved. Interacts with SecA.</text>
</comment>
<keyword evidence="2 9" id="KW-0813">Transport</keyword>
<evidence type="ECO:0000256" key="7">
    <source>
        <dbReference type="ARBA" id="ARBA00023010"/>
    </source>
</evidence>
<evidence type="ECO:0000256" key="1">
    <source>
        <dbReference type="ARBA" id="ARBA00004370"/>
    </source>
</evidence>
<keyword evidence="7 9" id="KW-0811">Translocation</keyword>
<dbReference type="GO" id="GO:0005886">
    <property type="term" value="C:plasma membrane"/>
    <property type="evidence" value="ECO:0007669"/>
    <property type="project" value="UniProtKB-SubCell"/>
</dbReference>
<dbReference type="GO" id="GO:0043952">
    <property type="term" value="P:protein transport by the Sec complex"/>
    <property type="evidence" value="ECO:0007669"/>
    <property type="project" value="UniProtKB-UniRule"/>
</dbReference>
<dbReference type="InterPro" id="IPR001901">
    <property type="entry name" value="Translocase_SecE/Sec61-g"/>
</dbReference>
<dbReference type="RefSeq" id="WP_208651244.1">
    <property type="nucleotide sequence ID" value="NZ_CP036528.1"/>
</dbReference>
<dbReference type="Gene3D" id="1.20.5.1030">
    <property type="entry name" value="Preprotein translocase secy subunit"/>
    <property type="match status" value="1"/>
</dbReference>
<keyword evidence="5 9" id="KW-0653">Protein transport</keyword>
<dbReference type="InterPro" id="IPR038379">
    <property type="entry name" value="SecE_sf"/>
</dbReference>
<comment type="function">
    <text evidence="9">Essential subunit of the Sec protein translocation channel SecYEG. Clamps together the 2 halves of SecY. May contact the channel plug during translocation.</text>
</comment>
<protein>
    <recommendedName>
        <fullName evidence="9">Protein translocase subunit SecE</fullName>
    </recommendedName>
</protein>
<dbReference type="Proteomes" id="UP000291151">
    <property type="component" value="Chromosome"/>
</dbReference>
<evidence type="ECO:0000256" key="6">
    <source>
        <dbReference type="ARBA" id="ARBA00022989"/>
    </source>
</evidence>
<evidence type="ECO:0000256" key="3">
    <source>
        <dbReference type="ARBA" id="ARBA00022475"/>
    </source>
</evidence>
<dbReference type="PROSITE" id="PS01067">
    <property type="entry name" value="SECE_SEC61G"/>
    <property type="match status" value="1"/>
</dbReference>
<dbReference type="PANTHER" id="PTHR33910">
    <property type="entry name" value="PROTEIN TRANSLOCASE SUBUNIT SECE"/>
    <property type="match status" value="1"/>
</dbReference>
<feature type="transmembrane region" description="Helical" evidence="9">
    <location>
        <begin position="26"/>
        <end position="47"/>
    </location>
</feature>